<organism evidence="7 8">
    <name type="scientific">Kipferlia bialata</name>
    <dbReference type="NCBI Taxonomy" id="797122"/>
    <lineage>
        <taxon>Eukaryota</taxon>
        <taxon>Metamonada</taxon>
        <taxon>Carpediemonas-like organisms</taxon>
        <taxon>Kipferlia</taxon>
    </lineage>
</organism>
<proteinExistence type="predicted"/>
<comment type="subcellular location">
    <subcellularLocation>
        <location evidence="1">Membrane</location>
        <topology evidence="1">Multi-pass membrane protein</topology>
    </subcellularLocation>
</comment>
<feature type="transmembrane region" description="Helical" evidence="5">
    <location>
        <begin position="6"/>
        <end position="29"/>
    </location>
</feature>
<feature type="domain" description="Amino acid transporter transmembrane" evidence="6">
    <location>
        <begin position="3"/>
        <end position="142"/>
    </location>
</feature>
<feature type="transmembrane region" description="Helical" evidence="5">
    <location>
        <begin position="88"/>
        <end position="108"/>
    </location>
</feature>
<dbReference type="PANTHER" id="PTHR22950">
    <property type="entry name" value="AMINO ACID TRANSPORTER"/>
    <property type="match status" value="1"/>
</dbReference>
<evidence type="ECO:0000256" key="5">
    <source>
        <dbReference type="SAM" id="Phobius"/>
    </source>
</evidence>
<evidence type="ECO:0000256" key="2">
    <source>
        <dbReference type="ARBA" id="ARBA00022692"/>
    </source>
</evidence>
<keyword evidence="8" id="KW-1185">Reference proteome</keyword>
<feature type="non-terminal residue" evidence="7">
    <location>
        <position position="1"/>
    </location>
</feature>
<protein>
    <recommendedName>
        <fullName evidence="6">Amino acid transporter transmembrane domain-containing protein</fullName>
    </recommendedName>
</protein>
<dbReference type="GO" id="GO:0016020">
    <property type="term" value="C:membrane"/>
    <property type="evidence" value="ECO:0007669"/>
    <property type="project" value="UniProtKB-SubCell"/>
</dbReference>
<dbReference type="EMBL" id="BDIP01005692">
    <property type="protein sequence ID" value="GIQ90030.1"/>
    <property type="molecule type" value="Genomic_DNA"/>
</dbReference>
<gene>
    <name evidence="7" type="ORF">KIPB_012673</name>
</gene>
<evidence type="ECO:0000256" key="3">
    <source>
        <dbReference type="ARBA" id="ARBA00022989"/>
    </source>
</evidence>
<dbReference type="AlphaFoldDB" id="A0A9K3GPL0"/>
<sequence length="229" mass="25099">AVMYTMIIVALLYVLFGMSTITIFGTDTLDNVLLNLTDGSLCALAFKVLMLTILTCAYPLLCHCSRDAWLALVAALRPPGPPPKHPNLLPSLVSFTLYVVNVVVSVLVPSISTILTFVSGTFGTLIYFVVPAFFNLYIHTDPHQAHPNSKSILLEDDDEMDTYSTAAPQAQQRERHRSDSVLAATLDFFTPNNDYRSIRKASLALEHKIHSLLPGDTPDAPEEPDTPVA</sequence>
<dbReference type="GO" id="GO:0015179">
    <property type="term" value="F:L-amino acid transmembrane transporter activity"/>
    <property type="evidence" value="ECO:0007669"/>
    <property type="project" value="TreeGrafter"/>
</dbReference>
<dbReference type="Proteomes" id="UP000265618">
    <property type="component" value="Unassembled WGS sequence"/>
</dbReference>
<feature type="transmembrane region" description="Helical" evidence="5">
    <location>
        <begin position="115"/>
        <end position="138"/>
    </location>
</feature>
<keyword evidence="3 5" id="KW-1133">Transmembrane helix</keyword>
<dbReference type="Pfam" id="PF01490">
    <property type="entry name" value="Aa_trans"/>
    <property type="match status" value="1"/>
</dbReference>
<evidence type="ECO:0000313" key="8">
    <source>
        <dbReference type="Proteomes" id="UP000265618"/>
    </source>
</evidence>
<evidence type="ECO:0000313" key="7">
    <source>
        <dbReference type="EMBL" id="GIQ90030.1"/>
    </source>
</evidence>
<evidence type="ECO:0000259" key="6">
    <source>
        <dbReference type="Pfam" id="PF01490"/>
    </source>
</evidence>
<dbReference type="InterPro" id="IPR013057">
    <property type="entry name" value="AA_transpt_TM"/>
</dbReference>
<feature type="non-terminal residue" evidence="7">
    <location>
        <position position="229"/>
    </location>
</feature>
<accession>A0A9K3GPL0</accession>
<name>A0A9K3GPL0_9EUKA</name>
<feature type="transmembrane region" description="Helical" evidence="5">
    <location>
        <begin position="41"/>
        <end position="61"/>
    </location>
</feature>
<evidence type="ECO:0000256" key="4">
    <source>
        <dbReference type="ARBA" id="ARBA00023136"/>
    </source>
</evidence>
<evidence type="ECO:0000256" key="1">
    <source>
        <dbReference type="ARBA" id="ARBA00004141"/>
    </source>
</evidence>
<keyword evidence="2 5" id="KW-0812">Transmembrane</keyword>
<comment type="caution">
    <text evidence="7">The sequence shown here is derived from an EMBL/GenBank/DDBJ whole genome shotgun (WGS) entry which is preliminary data.</text>
</comment>
<reference evidence="7 8" key="1">
    <citation type="journal article" date="2018" name="PLoS ONE">
        <title>The draft genome of Kipferlia bialata reveals reductive genome evolution in fornicate parasites.</title>
        <authorList>
            <person name="Tanifuji G."/>
            <person name="Takabayashi S."/>
            <person name="Kume K."/>
            <person name="Takagi M."/>
            <person name="Nakayama T."/>
            <person name="Kamikawa R."/>
            <person name="Inagaki Y."/>
            <person name="Hashimoto T."/>
        </authorList>
    </citation>
    <scope>NUCLEOTIDE SEQUENCE [LARGE SCALE GENOMIC DNA]</scope>
    <source>
        <strain evidence="7">NY0173</strain>
    </source>
</reference>
<keyword evidence="4 5" id="KW-0472">Membrane</keyword>